<accession>A0A5B7IIY2</accession>
<keyword evidence="2" id="KW-1185">Reference proteome</keyword>
<name>A0A5B7IIY2_PORTR</name>
<evidence type="ECO:0000313" key="1">
    <source>
        <dbReference type="EMBL" id="MPC81849.1"/>
    </source>
</evidence>
<dbReference type="Proteomes" id="UP000324222">
    <property type="component" value="Unassembled WGS sequence"/>
</dbReference>
<evidence type="ECO:0000313" key="2">
    <source>
        <dbReference type="Proteomes" id="UP000324222"/>
    </source>
</evidence>
<proteinExistence type="predicted"/>
<comment type="caution">
    <text evidence="1">The sequence shown here is derived from an EMBL/GenBank/DDBJ whole genome shotgun (WGS) entry which is preliminary data.</text>
</comment>
<dbReference type="EMBL" id="VSRR010058181">
    <property type="protein sequence ID" value="MPC81849.1"/>
    <property type="molecule type" value="Genomic_DNA"/>
</dbReference>
<protein>
    <submittedName>
        <fullName evidence="1">Uncharacterized protein</fullName>
    </submittedName>
</protein>
<reference evidence="1 2" key="1">
    <citation type="submission" date="2019-05" db="EMBL/GenBank/DDBJ databases">
        <title>Another draft genome of Portunus trituberculatus and its Hox gene families provides insights of decapod evolution.</title>
        <authorList>
            <person name="Jeong J.-H."/>
            <person name="Song I."/>
            <person name="Kim S."/>
            <person name="Choi T."/>
            <person name="Kim D."/>
            <person name="Ryu S."/>
            <person name="Kim W."/>
        </authorList>
    </citation>
    <scope>NUCLEOTIDE SEQUENCE [LARGE SCALE GENOMIC DNA]</scope>
    <source>
        <tissue evidence="1">Muscle</tissue>
    </source>
</reference>
<organism evidence="1 2">
    <name type="scientific">Portunus trituberculatus</name>
    <name type="common">Swimming crab</name>
    <name type="synonym">Neptunus trituberculatus</name>
    <dbReference type="NCBI Taxonomy" id="210409"/>
    <lineage>
        <taxon>Eukaryota</taxon>
        <taxon>Metazoa</taxon>
        <taxon>Ecdysozoa</taxon>
        <taxon>Arthropoda</taxon>
        <taxon>Crustacea</taxon>
        <taxon>Multicrustacea</taxon>
        <taxon>Malacostraca</taxon>
        <taxon>Eumalacostraca</taxon>
        <taxon>Eucarida</taxon>
        <taxon>Decapoda</taxon>
        <taxon>Pleocyemata</taxon>
        <taxon>Brachyura</taxon>
        <taxon>Eubrachyura</taxon>
        <taxon>Portunoidea</taxon>
        <taxon>Portunidae</taxon>
        <taxon>Portuninae</taxon>
        <taxon>Portunus</taxon>
    </lineage>
</organism>
<dbReference type="AlphaFoldDB" id="A0A5B7IIY2"/>
<sequence length="64" mass="7279">MAVGVDCFVFTNHQSFEQQRREAKRSFIIQLDPPTHGTITLVYHAPTHPLINVLLFACITRLGE</sequence>
<gene>
    <name evidence="1" type="ORF">E2C01_076486</name>
</gene>